<name>A0ABN9R173_9DINO</name>
<evidence type="ECO:0000256" key="1">
    <source>
        <dbReference type="ARBA" id="ARBA00022737"/>
    </source>
</evidence>
<dbReference type="PROSITE" id="PS00626">
    <property type="entry name" value="RCC1_2"/>
    <property type="match status" value="2"/>
</dbReference>
<dbReference type="InterPro" id="IPR051210">
    <property type="entry name" value="Ub_ligase/GEF_domain"/>
</dbReference>
<comment type="caution">
    <text evidence="2">The sequence shown here is derived from an EMBL/GenBank/DDBJ whole genome shotgun (WGS) entry which is preliminary data.</text>
</comment>
<reference evidence="2" key="1">
    <citation type="submission" date="2023-10" db="EMBL/GenBank/DDBJ databases">
        <authorList>
            <person name="Chen Y."/>
            <person name="Shah S."/>
            <person name="Dougan E. K."/>
            <person name="Thang M."/>
            <person name="Chan C."/>
        </authorList>
    </citation>
    <scope>NUCLEOTIDE SEQUENCE [LARGE SCALE GENOMIC DNA]</scope>
</reference>
<dbReference type="EMBL" id="CAUYUJ010005145">
    <property type="protein sequence ID" value="CAK0812455.1"/>
    <property type="molecule type" value="Genomic_DNA"/>
</dbReference>
<gene>
    <name evidence="2" type="ORF">PCOR1329_LOCUS16737</name>
</gene>
<evidence type="ECO:0000313" key="2">
    <source>
        <dbReference type="EMBL" id="CAK0812455.1"/>
    </source>
</evidence>
<dbReference type="InterPro" id="IPR009091">
    <property type="entry name" value="RCC1/BLIP-II"/>
</dbReference>
<keyword evidence="3" id="KW-1185">Reference proteome</keyword>
<keyword evidence="1" id="KW-0677">Repeat</keyword>
<accession>A0ABN9R173</accession>
<evidence type="ECO:0000313" key="3">
    <source>
        <dbReference type="Proteomes" id="UP001189429"/>
    </source>
</evidence>
<dbReference type="Pfam" id="PF13540">
    <property type="entry name" value="RCC1_2"/>
    <property type="match status" value="1"/>
</dbReference>
<dbReference type="PANTHER" id="PTHR22870:SF408">
    <property type="entry name" value="OS09G0560450 PROTEIN"/>
    <property type="match status" value="1"/>
</dbReference>
<dbReference type="PANTHER" id="PTHR22870">
    <property type="entry name" value="REGULATOR OF CHROMOSOME CONDENSATION"/>
    <property type="match status" value="1"/>
</dbReference>
<protein>
    <submittedName>
        <fullName evidence="2">Uncharacterized protein</fullName>
    </submittedName>
</protein>
<dbReference type="SUPFAM" id="SSF50985">
    <property type="entry name" value="RCC1/BLIP-II"/>
    <property type="match status" value="1"/>
</dbReference>
<organism evidence="2 3">
    <name type="scientific">Prorocentrum cordatum</name>
    <dbReference type="NCBI Taxonomy" id="2364126"/>
    <lineage>
        <taxon>Eukaryota</taxon>
        <taxon>Sar</taxon>
        <taxon>Alveolata</taxon>
        <taxon>Dinophyceae</taxon>
        <taxon>Prorocentrales</taxon>
        <taxon>Prorocentraceae</taxon>
        <taxon>Prorocentrum</taxon>
    </lineage>
</organism>
<dbReference type="InterPro" id="IPR000408">
    <property type="entry name" value="Reg_chr_condens"/>
</dbReference>
<dbReference type="Gene3D" id="2.130.10.30">
    <property type="entry name" value="Regulator of chromosome condensation 1/beta-lactamase-inhibitor protein II"/>
    <property type="match status" value="1"/>
</dbReference>
<dbReference type="Proteomes" id="UP001189429">
    <property type="component" value="Unassembled WGS sequence"/>
</dbReference>
<sequence length="218" mass="22106">MAAAAGQDHTVLLTSEGTASDIPNLVAGQTYTQVAAGRDQTVLLTSEGTAVACGWNGDGQCDIPELVAGQIYTQVATGHLHTVLLTSGGTAVAGGNNRDGQCNIPDLAAGQTYAALDMRALLLQAWLDGDSIRFVALGGVERYRVAAAHSSCIAGVRDQLMSGCRAGRFGPGVTRVDAVLPDGRLLSDVAAEETVASAFGLAAPACAASDGHSSEHSV</sequence>
<proteinExistence type="predicted"/>